<name>A0ABW0E8E8_9BACT</name>
<dbReference type="SUPFAM" id="SSF53649">
    <property type="entry name" value="Alkaline phosphatase-like"/>
    <property type="match status" value="1"/>
</dbReference>
<gene>
    <name evidence="3" type="ORF">ACFPIB_02715</name>
</gene>
<feature type="transmembrane region" description="Helical" evidence="1">
    <location>
        <begin position="76"/>
        <end position="95"/>
    </location>
</feature>
<proteinExistence type="predicted"/>
<evidence type="ECO:0000259" key="2">
    <source>
        <dbReference type="Pfam" id="PF00884"/>
    </source>
</evidence>
<evidence type="ECO:0000313" key="4">
    <source>
        <dbReference type="Proteomes" id="UP001596161"/>
    </source>
</evidence>
<dbReference type="InterPro" id="IPR017850">
    <property type="entry name" value="Alkaline_phosphatase_core_sf"/>
</dbReference>
<comment type="caution">
    <text evidence="3">The sequence shown here is derived from an EMBL/GenBank/DDBJ whole genome shotgun (WGS) entry which is preliminary data.</text>
</comment>
<feature type="transmembrane region" description="Helical" evidence="1">
    <location>
        <begin position="49"/>
        <end position="69"/>
    </location>
</feature>
<feature type="transmembrane region" description="Helical" evidence="1">
    <location>
        <begin position="12"/>
        <end position="29"/>
    </location>
</feature>
<dbReference type="PANTHER" id="PTHR30443:SF0">
    <property type="entry name" value="PHOSPHOETHANOLAMINE TRANSFERASE EPTA"/>
    <property type="match status" value="1"/>
</dbReference>
<dbReference type="PANTHER" id="PTHR30443">
    <property type="entry name" value="INNER MEMBRANE PROTEIN"/>
    <property type="match status" value="1"/>
</dbReference>
<accession>A0ABW0E8E8</accession>
<sequence>MPLLFLKKSYRFLIGFGLLLLYVATFEMRPGRLYFILNYLLFQVSITDFLAFAALFLLSGFSLAVLLLLKNRWLYWAFLVLLAPALFVSFSYRFISGYNFMYSDATTALNNLEMLPLAFGNFRTEMLLALLVTTLTIGFSWILRRKMKLRFSGLYSFLPVLATVLVALQVKNSNGVIDDFSAIFRVPVDLAVAATNRLTQPVRQTVTVKPVQQGVPKLFLIVDESVTGGELSLNNPKLQTTPFLKVHATDFINFGIAASTTNQSDGSNIALMCGTRPEDLPDKNQLTLQRPNIFQFAKKAGYTTYYIDGQLTGKTLQNFVSPEDLKYIDHFWQPGDDFPEEPRYMRDHLIAEKLTELAESAEKIFVYVVKVGAHWPYASAYPADSAFFQPTLGKRSLYKDQERTLNTYHNALRWSVDEFWKKLHGNISTKDSTLIVYTSDHGQNLREAGFNFAHASVFKASPQEAEVPLFIYDPAKLLPKNFQPKFPNQYSHAYIFPTLLWLQGFPQEFIMKNYGPTLADTVEPEPRYFLTGDFFGRGPTHLNKFEPGK</sequence>
<keyword evidence="1" id="KW-0472">Membrane</keyword>
<dbReference type="InterPro" id="IPR040423">
    <property type="entry name" value="PEA_transferase"/>
</dbReference>
<keyword evidence="1" id="KW-0812">Transmembrane</keyword>
<keyword evidence="1" id="KW-1133">Transmembrane helix</keyword>
<organism evidence="3 4">
    <name type="scientific">Adhaeribacter terreus</name>
    <dbReference type="NCBI Taxonomy" id="529703"/>
    <lineage>
        <taxon>Bacteria</taxon>
        <taxon>Pseudomonadati</taxon>
        <taxon>Bacteroidota</taxon>
        <taxon>Cytophagia</taxon>
        <taxon>Cytophagales</taxon>
        <taxon>Hymenobacteraceae</taxon>
        <taxon>Adhaeribacter</taxon>
    </lineage>
</organism>
<dbReference type="RefSeq" id="WP_378015882.1">
    <property type="nucleotide sequence ID" value="NZ_JBHSKT010000001.1"/>
</dbReference>
<protein>
    <submittedName>
        <fullName evidence="3">Sulfatase-like hydrolase/transferase</fullName>
    </submittedName>
</protein>
<feature type="domain" description="Sulfatase N-terminal" evidence="2">
    <location>
        <begin position="217"/>
        <end position="502"/>
    </location>
</feature>
<evidence type="ECO:0000313" key="3">
    <source>
        <dbReference type="EMBL" id="MFC5269506.1"/>
    </source>
</evidence>
<feature type="transmembrane region" description="Helical" evidence="1">
    <location>
        <begin position="126"/>
        <end position="144"/>
    </location>
</feature>
<dbReference type="Proteomes" id="UP001596161">
    <property type="component" value="Unassembled WGS sequence"/>
</dbReference>
<keyword evidence="4" id="KW-1185">Reference proteome</keyword>
<dbReference type="Gene3D" id="3.40.720.10">
    <property type="entry name" value="Alkaline Phosphatase, subunit A"/>
    <property type="match status" value="1"/>
</dbReference>
<dbReference type="Pfam" id="PF00884">
    <property type="entry name" value="Sulfatase"/>
    <property type="match status" value="1"/>
</dbReference>
<reference evidence="4" key="1">
    <citation type="journal article" date="2019" name="Int. J. Syst. Evol. Microbiol.">
        <title>The Global Catalogue of Microorganisms (GCM) 10K type strain sequencing project: providing services to taxonomists for standard genome sequencing and annotation.</title>
        <authorList>
            <consortium name="The Broad Institute Genomics Platform"/>
            <consortium name="The Broad Institute Genome Sequencing Center for Infectious Disease"/>
            <person name="Wu L."/>
            <person name="Ma J."/>
        </authorList>
    </citation>
    <scope>NUCLEOTIDE SEQUENCE [LARGE SCALE GENOMIC DNA]</scope>
    <source>
        <strain evidence="4">KACC 12602</strain>
    </source>
</reference>
<feature type="transmembrane region" description="Helical" evidence="1">
    <location>
        <begin position="151"/>
        <end position="170"/>
    </location>
</feature>
<evidence type="ECO:0000256" key="1">
    <source>
        <dbReference type="SAM" id="Phobius"/>
    </source>
</evidence>
<dbReference type="InterPro" id="IPR000917">
    <property type="entry name" value="Sulfatase_N"/>
</dbReference>
<dbReference type="EMBL" id="JBHSKT010000001">
    <property type="protein sequence ID" value="MFC5269506.1"/>
    <property type="molecule type" value="Genomic_DNA"/>
</dbReference>